<comment type="pathway">
    <text evidence="26">Glycan biosynthesis.</text>
</comment>
<protein>
    <recommendedName>
        <fullName evidence="6">Penicillin-binding protein 1A</fullName>
        <ecNumber evidence="24">2.4.99.28</ecNumber>
        <ecNumber evidence="5">3.4.16.4</ecNumber>
    </recommendedName>
</protein>
<evidence type="ECO:0000256" key="14">
    <source>
        <dbReference type="ARBA" id="ARBA00022801"/>
    </source>
</evidence>
<proteinExistence type="inferred from homology"/>
<keyword evidence="18" id="KW-1133">Transmembrane helix</keyword>
<evidence type="ECO:0000256" key="6">
    <source>
        <dbReference type="ARBA" id="ARBA00018638"/>
    </source>
</evidence>
<keyword evidence="13" id="KW-0812">Transmembrane</keyword>
<evidence type="ECO:0000256" key="19">
    <source>
        <dbReference type="ARBA" id="ARBA00023136"/>
    </source>
</evidence>
<keyword evidence="14" id="KW-0378">Hydrolase</keyword>
<dbReference type="InterPro" id="IPR031376">
    <property type="entry name" value="PCB_OB"/>
</dbReference>
<organism evidence="31 32">
    <name type="scientific">Oceanibaculum indicum</name>
    <dbReference type="NCBI Taxonomy" id="526216"/>
    <lineage>
        <taxon>Bacteria</taxon>
        <taxon>Pseudomonadati</taxon>
        <taxon>Pseudomonadota</taxon>
        <taxon>Alphaproteobacteria</taxon>
        <taxon>Rhodospirillales</taxon>
        <taxon>Oceanibaculaceae</taxon>
        <taxon>Oceanibaculum</taxon>
    </lineage>
</organism>
<evidence type="ECO:0000256" key="8">
    <source>
        <dbReference type="ARBA" id="ARBA00022519"/>
    </source>
</evidence>
<comment type="pathway">
    <text evidence="2">Cell wall biogenesis; peptidoglycan biosynthesis.</text>
</comment>
<keyword evidence="12" id="KW-0808">Transferase</keyword>
<keyword evidence="15" id="KW-0133">Cell shape</keyword>
<dbReference type="InterPro" id="IPR050396">
    <property type="entry name" value="Glycosyltr_51/Transpeptidase"/>
</dbReference>
<dbReference type="EC" id="2.4.99.28" evidence="24"/>
<dbReference type="Gene3D" id="3.40.710.10">
    <property type="entry name" value="DD-peptidase/beta-lactamase superfamily"/>
    <property type="match status" value="2"/>
</dbReference>
<keyword evidence="9" id="KW-0121">Carboxypeptidase</keyword>
<evidence type="ECO:0000256" key="15">
    <source>
        <dbReference type="ARBA" id="ARBA00022960"/>
    </source>
</evidence>
<keyword evidence="10" id="KW-0645">Protease</keyword>
<comment type="caution">
    <text evidence="31">The sequence shown here is derived from an EMBL/GenBank/DDBJ whole genome shotgun (WGS) entry which is preliminary data.</text>
</comment>
<evidence type="ECO:0000256" key="27">
    <source>
        <dbReference type="SAM" id="MobiDB-lite"/>
    </source>
</evidence>
<dbReference type="FunFam" id="1.10.3810.10:FF:000003">
    <property type="entry name" value="Penicillin-binding protein 1a"/>
    <property type="match status" value="1"/>
</dbReference>
<dbReference type="InterPro" id="IPR023346">
    <property type="entry name" value="Lysozyme-like_dom_sf"/>
</dbReference>
<keyword evidence="19" id="KW-0472">Membrane</keyword>
<dbReference type="PANTHER" id="PTHR32282:SF27">
    <property type="entry name" value="PENICILLIN-BINDING PROTEIN 1A"/>
    <property type="match status" value="1"/>
</dbReference>
<dbReference type="RefSeq" id="WP_121218804.1">
    <property type="nucleotide sequence ID" value="NZ_RBIG01000001.1"/>
</dbReference>
<dbReference type="GO" id="GO:0009002">
    <property type="term" value="F:serine-type D-Ala-D-Ala carboxypeptidase activity"/>
    <property type="evidence" value="ECO:0007669"/>
    <property type="project" value="UniProtKB-EC"/>
</dbReference>
<evidence type="ECO:0000256" key="24">
    <source>
        <dbReference type="ARBA" id="ARBA00044770"/>
    </source>
</evidence>
<dbReference type="GO" id="GO:0009252">
    <property type="term" value="P:peptidoglycan biosynthetic process"/>
    <property type="evidence" value="ECO:0007669"/>
    <property type="project" value="UniProtKB-UniPathway"/>
</dbReference>
<comment type="similarity">
    <text evidence="3">In the C-terminal section; belongs to the transpeptidase family.</text>
</comment>
<evidence type="ECO:0000256" key="7">
    <source>
        <dbReference type="ARBA" id="ARBA00022475"/>
    </source>
</evidence>
<evidence type="ECO:0000256" key="22">
    <source>
        <dbReference type="ARBA" id="ARBA00023316"/>
    </source>
</evidence>
<evidence type="ECO:0000313" key="31">
    <source>
        <dbReference type="EMBL" id="RKQ73759.1"/>
    </source>
</evidence>
<evidence type="ECO:0000256" key="13">
    <source>
        <dbReference type="ARBA" id="ARBA00022692"/>
    </source>
</evidence>
<evidence type="ECO:0000256" key="25">
    <source>
        <dbReference type="ARBA" id="ARBA00049902"/>
    </source>
</evidence>
<dbReference type="GO" id="GO:0006508">
    <property type="term" value="P:proteolysis"/>
    <property type="evidence" value="ECO:0007669"/>
    <property type="project" value="UniProtKB-KW"/>
</dbReference>
<evidence type="ECO:0000256" key="9">
    <source>
        <dbReference type="ARBA" id="ARBA00022645"/>
    </source>
</evidence>
<evidence type="ECO:0000256" key="5">
    <source>
        <dbReference type="ARBA" id="ARBA00012448"/>
    </source>
</evidence>
<evidence type="ECO:0000256" key="21">
    <source>
        <dbReference type="ARBA" id="ARBA00023268"/>
    </source>
</evidence>
<dbReference type="GO" id="GO:0030288">
    <property type="term" value="C:outer membrane-bounded periplasmic space"/>
    <property type="evidence" value="ECO:0007669"/>
    <property type="project" value="TreeGrafter"/>
</dbReference>
<comment type="catalytic activity">
    <reaction evidence="25">
        <text>[GlcNAc-(1-&gt;4)-Mur2Ac(oyl-L-Ala-gamma-D-Glu-L-Lys-D-Ala-D-Ala)](n)-di-trans,octa-cis-undecaprenyl diphosphate + beta-D-GlcNAc-(1-&gt;4)-Mur2Ac(oyl-L-Ala-gamma-D-Glu-L-Lys-D-Ala-D-Ala)-di-trans,octa-cis-undecaprenyl diphosphate = [GlcNAc-(1-&gt;4)-Mur2Ac(oyl-L-Ala-gamma-D-Glu-L-Lys-D-Ala-D-Ala)](n+1)-di-trans,octa-cis-undecaprenyl diphosphate + di-trans,octa-cis-undecaprenyl diphosphate + H(+)</text>
        <dbReference type="Rhea" id="RHEA:23708"/>
        <dbReference type="Rhea" id="RHEA-COMP:9602"/>
        <dbReference type="Rhea" id="RHEA-COMP:9603"/>
        <dbReference type="ChEBI" id="CHEBI:15378"/>
        <dbReference type="ChEBI" id="CHEBI:58405"/>
        <dbReference type="ChEBI" id="CHEBI:60033"/>
        <dbReference type="ChEBI" id="CHEBI:78435"/>
        <dbReference type="EC" id="2.4.99.28"/>
    </reaction>
</comment>
<keyword evidence="22" id="KW-0961">Cell wall biogenesis/degradation</keyword>
<comment type="similarity">
    <text evidence="4">In the N-terminal section; belongs to the glycosyltransferase 51 family.</text>
</comment>
<evidence type="ECO:0000256" key="17">
    <source>
        <dbReference type="ARBA" id="ARBA00022984"/>
    </source>
</evidence>
<dbReference type="GO" id="GO:0071555">
    <property type="term" value="P:cell wall organization"/>
    <property type="evidence" value="ECO:0007669"/>
    <property type="project" value="UniProtKB-KW"/>
</dbReference>
<dbReference type="Pfam" id="PF17092">
    <property type="entry name" value="PCB_OB"/>
    <property type="match status" value="1"/>
</dbReference>
<reference evidence="31 32" key="1">
    <citation type="submission" date="2018-10" db="EMBL/GenBank/DDBJ databases">
        <title>Comparative analysis of microorganisms from saline springs in Andes Mountain Range, Colombia.</title>
        <authorList>
            <person name="Rubin E."/>
        </authorList>
    </citation>
    <scope>NUCLEOTIDE SEQUENCE [LARGE SCALE GENOMIC DNA]</scope>
    <source>
        <strain evidence="31 32">USBA 36</strain>
    </source>
</reference>
<sequence length="803" mass="87621">MTRFLGYLAGLALLLTIVGAAGVAFVLHHYSQDLPDYKQLADYQPPMVTRVHAGDGRLLAEYATERRVFVPYEAMPKRLVNAFLSAEDKNFFEHPGIDVQGILRAVVQNLQQFGSDRRPVGASTITQQVAKNFLLTNEVSIDRKIKEAMLAFRMEKAFSKERILELYLNEIFLGNRAYGVAAAALNYFNKSLDDLTVAEAAYLAALPKAPSNYHPVRHHEAAKARRDWVIMRMLENGHISAAEAEAAIAEPLMMRRRDAEQFTVADYFAEEVRRELVDRFGEAGAYGGGLSVRTSISPKLQSIADRVLRDGLVAYDRRHGWRGPIDRIDVRGKWQIALAGVKTPAGLAPWRLAVVLEVANDRATIGLTDGARGTVPFSELRWARPWQEDQKLGPEVRRAGDVLAVGDVIAVEAVSDGNFALRQVPEVEGALVAMDPHTGRVLAMTGGWSFDESQFNRVTQANRQPGSSFKPFVYMAALDSGFTPATVIIDGPIVLDQGPGLPKWKPSNYSNEFYGPQPMRVGIEKSRNLMTVRLAAMVGMPKVVDYARRFGVMDDLQPLLSMSLGAGETTLMRMTAGYAMIVNGGKRITPHVIDRIQDRNGQTLYRHDARPCEGCLVEGWDGQSVPQIPDQRQEVVSPVTAYQMTSMLQGVVLRGTGRRIAELNRPLAGKTGTTNDSFDTWFVGFSPDLAVGVFVGFDQPRTLGGRESGSTVAAPIFKDFMAEALEGEPSIPFRVPPGVQFVRIDASSGQLARSGDGGAVILEAFRPGTAPEPGQVDMPPVPGVSEAPGDSAAPVATGLGGLY</sequence>
<dbReference type="SUPFAM" id="SSF53955">
    <property type="entry name" value="Lysozyme-like"/>
    <property type="match status" value="1"/>
</dbReference>
<dbReference type="GO" id="GO:0008658">
    <property type="term" value="F:penicillin binding"/>
    <property type="evidence" value="ECO:0007669"/>
    <property type="project" value="InterPro"/>
</dbReference>
<evidence type="ECO:0000256" key="23">
    <source>
        <dbReference type="ARBA" id="ARBA00034000"/>
    </source>
</evidence>
<evidence type="ECO:0000256" key="18">
    <source>
        <dbReference type="ARBA" id="ARBA00022989"/>
    </source>
</evidence>
<evidence type="ECO:0000256" key="20">
    <source>
        <dbReference type="ARBA" id="ARBA00023251"/>
    </source>
</evidence>
<evidence type="ECO:0000256" key="2">
    <source>
        <dbReference type="ARBA" id="ARBA00004752"/>
    </source>
</evidence>
<dbReference type="SUPFAM" id="SSF56601">
    <property type="entry name" value="beta-lactamase/transpeptidase-like"/>
    <property type="match status" value="1"/>
</dbReference>
<evidence type="ECO:0000259" key="30">
    <source>
        <dbReference type="Pfam" id="PF17092"/>
    </source>
</evidence>
<dbReference type="NCBIfam" id="TIGR02074">
    <property type="entry name" value="PBP_1a_fam"/>
    <property type="match status" value="1"/>
</dbReference>
<evidence type="ECO:0000256" key="4">
    <source>
        <dbReference type="ARBA" id="ARBA00007739"/>
    </source>
</evidence>
<keyword evidence="20" id="KW-0046">Antibiotic resistance</keyword>
<dbReference type="Pfam" id="PF00912">
    <property type="entry name" value="Transgly"/>
    <property type="match status" value="1"/>
</dbReference>
<keyword evidence="7" id="KW-1003">Cell membrane</keyword>
<keyword evidence="16" id="KW-0735">Signal-anchor</keyword>
<keyword evidence="11" id="KW-0328">Glycosyltransferase</keyword>
<evidence type="ECO:0000256" key="1">
    <source>
        <dbReference type="ARBA" id="ARBA00004249"/>
    </source>
</evidence>
<evidence type="ECO:0000259" key="28">
    <source>
        <dbReference type="Pfam" id="PF00905"/>
    </source>
</evidence>
<feature type="domain" description="Penicillin-binding protein transpeptidase" evidence="28">
    <location>
        <begin position="429"/>
        <end position="721"/>
    </location>
</feature>
<keyword evidence="17" id="KW-0573">Peptidoglycan synthesis</keyword>
<dbReference type="PANTHER" id="PTHR32282">
    <property type="entry name" value="BINDING PROTEIN TRANSPEPTIDASE, PUTATIVE-RELATED"/>
    <property type="match status" value="1"/>
</dbReference>
<feature type="domain" description="Glycosyl transferase family 51" evidence="29">
    <location>
        <begin position="56"/>
        <end position="233"/>
    </location>
</feature>
<dbReference type="InterPro" id="IPR012338">
    <property type="entry name" value="Beta-lactam/transpept-like"/>
</dbReference>
<dbReference type="OrthoDB" id="9766909at2"/>
<dbReference type="InterPro" id="IPR036950">
    <property type="entry name" value="PBP_transglycosylase"/>
</dbReference>
<comment type="subcellular location">
    <subcellularLocation>
        <location evidence="1">Cell inner membrane</location>
        <topology evidence="1">Single-pass type II membrane protein</topology>
    </subcellularLocation>
</comment>
<name>A0A420WRZ4_9PROT</name>
<evidence type="ECO:0000256" key="26">
    <source>
        <dbReference type="ARBA" id="ARBA00060592"/>
    </source>
</evidence>
<evidence type="ECO:0000256" key="3">
    <source>
        <dbReference type="ARBA" id="ARBA00007090"/>
    </source>
</evidence>
<dbReference type="GO" id="GO:0005886">
    <property type="term" value="C:plasma membrane"/>
    <property type="evidence" value="ECO:0007669"/>
    <property type="project" value="UniProtKB-SubCell"/>
</dbReference>
<evidence type="ECO:0000256" key="12">
    <source>
        <dbReference type="ARBA" id="ARBA00022679"/>
    </source>
</evidence>
<evidence type="ECO:0000256" key="11">
    <source>
        <dbReference type="ARBA" id="ARBA00022676"/>
    </source>
</evidence>
<feature type="region of interest" description="Disordered" evidence="27">
    <location>
        <begin position="767"/>
        <end position="803"/>
    </location>
</feature>
<evidence type="ECO:0000313" key="32">
    <source>
        <dbReference type="Proteomes" id="UP000277424"/>
    </source>
</evidence>
<dbReference type="UniPathway" id="UPA00219"/>
<gene>
    <name evidence="31" type="ORF">BCL74_1550</name>
</gene>
<dbReference type="Gene3D" id="1.10.3810.10">
    <property type="entry name" value="Biosynthetic peptidoglycan transglycosylase-like"/>
    <property type="match status" value="1"/>
</dbReference>
<dbReference type="InterPro" id="IPR001460">
    <property type="entry name" value="PCN-bd_Tpept"/>
</dbReference>
<dbReference type="GO" id="GO:0008955">
    <property type="term" value="F:peptidoglycan glycosyltransferase activity"/>
    <property type="evidence" value="ECO:0007669"/>
    <property type="project" value="UniProtKB-EC"/>
</dbReference>
<accession>A0A420WRZ4</accession>
<dbReference type="AlphaFoldDB" id="A0A420WRZ4"/>
<dbReference type="Proteomes" id="UP000277424">
    <property type="component" value="Unassembled WGS sequence"/>
</dbReference>
<evidence type="ECO:0000256" key="16">
    <source>
        <dbReference type="ARBA" id="ARBA00022968"/>
    </source>
</evidence>
<dbReference type="EMBL" id="RBIG01000001">
    <property type="protein sequence ID" value="RKQ73759.1"/>
    <property type="molecule type" value="Genomic_DNA"/>
</dbReference>
<keyword evidence="21" id="KW-0511">Multifunctional enzyme</keyword>
<dbReference type="Pfam" id="PF00905">
    <property type="entry name" value="Transpeptidase"/>
    <property type="match status" value="1"/>
</dbReference>
<evidence type="ECO:0000259" key="29">
    <source>
        <dbReference type="Pfam" id="PF00912"/>
    </source>
</evidence>
<feature type="domain" description="Penicillin-binding protein OB-like" evidence="30">
    <location>
        <begin position="321"/>
        <end position="427"/>
    </location>
</feature>
<dbReference type="GO" id="GO:0008360">
    <property type="term" value="P:regulation of cell shape"/>
    <property type="evidence" value="ECO:0007669"/>
    <property type="project" value="UniProtKB-KW"/>
</dbReference>
<dbReference type="InterPro" id="IPR001264">
    <property type="entry name" value="Glyco_trans_51"/>
</dbReference>
<keyword evidence="8" id="KW-0997">Cell inner membrane</keyword>
<comment type="catalytic activity">
    <reaction evidence="23">
        <text>Preferential cleavage: (Ac)2-L-Lys-D-Ala-|-D-Ala. Also transpeptidation of peptidyl-alanyl moieties that are N-acyl substituents of D-alanine.</text>
        <dbReference type="EC" id="3.4.16.4"/>
    </reaction>
</comment>
<evidence type="ECO:0000256" key="10">
    <source>
        <dbReference type="ARBA" id="ARBA00022670"/>
    </source>
</evidence>
<dbReference type="EC" id="3.4.16.4" evidence="5"/>
<dbReference type="GO" id="GO:0046677">
    <property type="term" value="P:response to antibiotic"/>
    <property type="evidence" value="ECO:0007669"/>
    <property type="project" value="UniProtKB-KW"/>
</dbReference>